<dbReference type="PANTHER" id="PTHR10903:SF184">
    <property type="entry name" value="GTP-BINDING PROTEIN A"/>
    <property type="match status" value="1"/>
</dbReference>
<keyword evidence="5" id="KW-0342">GTP-binding</keyword>
<dbReference type="Gene3D" id="2.170.16.10">
    <property type="entry name" value="Hedgehog/Intein (Hint) domain"/>
    <property type="match status" value="1"/>
</dbReference>
<evidence type="ECO:0000313" key="8">
    <source>
        <dbReference type="EMBL" id="PAA81348.1"/>
    </source>
</evidence>
<dbReference type="InterPro" id="IPR027417">
    <property type="entry name" value="P-loop_NTPase"/>
</dbReference>
<accession>A0A267G5Q3</accession>
<keyword evidence="6" id="KW-0175">Coiled coil</keyword>
<dbReference type="SUPFAM" id="SSF51294">
    <property type="entry name" value="Hedgehog/intein (Hint) domain"/>
    <property type="match status" value="1"/>
</dbReference>
<gene>
    <name evidence="8" type="ORF">BOX15_Mlig016153g3</name>
</gene>
<comment type="similarity">
    <text evidence="1">Belongs to the TRAFAC class TrmE-Era-EngA-EngB-Septin-like GTPase superfamily. AIG1/Toc34/Toc159-like paraseptin GTPase family. IAN subfamily.</text>
</comment>
<dbReference type="AlphaFoldDB" id="A0A267G5Q3"/>
<dbReference type="GO" id="GO:0005525">
    <property type="term" value="F:GTP binding"/>
    <property type="evidence" value="ECO:0007669"/>
    <property type="project" value="UniProtKB-KW"/>
</dbReference>
<dbReference type="GO" id="GO:0007267">
    <property type="term" value="P:cell-cell signaling"/>
    <property type="evidence" value="ECO:0007669"/>
    <property type="project" value="InterPro"/>
</dbReference>
<dbReference type="InterPro" id="IPR045058">
    <property type="entry name" value="GIMA/IAN/Toc"/>
</dbReference>
<evidence type="ECO:0000256" key="6">
    <source>
        <dbReference type="SAM" id="Coils"/>
    </source>
</evidence>
<dbReference type="Proteomes" id="UP000215902">
    <property type="component" value="Unassembled WGS sequence"/>
</dbReference>
<dbReference type="GO" id="GO:0016540">
    <property type="term" value="P:protein autoprocessing"/>
    <property type="evidence" value="ECO:0007669"/>
    <property type="project" value="InterPro"/>
</dbReference>
<dbReference type="GO" id="GO:0016539">
    <property type="term" value="P:intein-mediated protein splicing"/>
    <property type="evidence" value="ECO:0007669"/>
    <property type="project" value="InterPro"/>
</dbReference>
<feature type="coiled-coil region" evidence="6">
    <location>
        <begin position="255"/>
        <end position="286"/>
    </location>
</feature>
<dbReference type="SMART" id="SM00306">
    <property type="entry name" value="HintN"/>
    <property type="match status" value="1"/>
</dbReference>
<proteinExistence type="inferred from homology"/>
<protein>
    <recommendedName>
        <fullName evidence="7">AIG1-type G domain-containing protein</fullName>
    </recommendedName>
</protein>
<evidence type="ECO:0000256" key="2">
    <source>
        <dbReference type="ARBA" id="ARBA00022473"/>
    </source>
</evidence>
<keyword evidence="9" id="KW-1185">Reference proteome</keyword>
<dbReference type="CDD" id="cd00081">
    <property type="entry name" value="Hint"/>
    <property type="match status" value="1"/>
</dbReference>
<evidence type="ECO:0000313" key="9">
    <source>
        <dbReference type="Proteomes" id="UP000215902"/>
    </source>
</evidence>
<dbReference type="InterPro" id="IPR036844">
    <property type="entry name" value="Hint_dom_sf"/>
</dbReference>
<dbReference type="GO" id="GO:0048731">
    <property type="term" value="P:system development"/>
    <property type="evidence" value="ECO:0007669"/>
    <property type="project" value="UniProtKB-ARBA"/>
</dbReference>
<dbReference type="InterPro" id="IPR001767">
    <property type="entry name" value="Hedgehog_Hint"/>
</dbReference>
<dbReference type="InterPro" id="IPR006141">
    <property type="entry name" value="Intein_N"/>
</dbReference>
<dbReference type="SUPFAM" id="SSF52540">
    <property type="entry name" value="P-loop containing nucleoside triphosphate hydrolases"/>
    <property type="match status" value="1"/>
</dbReference>
<reference evidence="8 9" key="1">
    <citation type="submission" date="2017-06" db="EMBL/GenBank/DDBJ databases">
        <title>A platform for efficient transgenesis in Macrostomum lignano, a flatworm model organism for stem cell research.</title>
        <authorList>
            <person name="Berezikov E."/>
        </authorList>
    </citation>
    <scope>NUCLEOTIDE SEQUENCE [LARGE SCALE GENOMIC DNA]</scope>
    <source>
        <strain evidence="8">DV1</strain>
        <tissue evidence="8">Whole organism</tissue>
    </source>
</reference>
<dbReference type="PROSITE" id="PS50817">
    <property type="entry name" value="INTEIN_N_TER"/>
    <property type="match status" value="1"/>
</dbReference>
<evidence type="ECO:0000256" key="1">
    <source>
        <dbReference type="ARBA" id="ARBA00008535"/>
    </source>
</evidence>
<dbReference type="PROSITE" id="PS51720">
    <property type="entry name" value="G_AIG1"/>
    <property type="match status" value="1"/>
</dbReference>
<feature type="domain" description="AIG1-type G" evidence="7">
    <location>
        <begin position="17"/>
        <end position="229"/>
    </location>
</feature>
<dbReference type="Gene3D" id="3.40.50.300">
    <property type="entry name" value="P-loop containing nucleotide triphosphate hydrolases"/>
    <property type="match status" value="1"/>
</dbReference>
<dbReference type="Pfam" id="PF04548">
    <property type="entry name" value="AIG1"/>
    <property type="match status" value="1"/>
</dbReference>
<organism evidence="8 9">
    <name type="scientific">Macrostomum lignano</name>
    <dbReference type="NCBI Taxonomy" id="282301"/>
    <lineage>
        <taxon>Eukaryota</taxon>
        <taxon>Metazoa</taxon>
        <taxon>Spiralia</taxon>
        <taxon>Lophotrochozoa</taxon>
        <taxon>Platyhelminthes</taxon>
        <taxon>Rhabditophora</taxon>
        <taxon>Macrostomorpha</taxon>
        <taxon>Macrostomida</taxon>
        <taxon>Macrostomidae</taxon>
        <taxon>Macrostomum</taxon>
    </lineage>
</organism>
<evidence type="ECO:0000256" key="5">
    <source>
        <dbReference type="ARBA" id="ARBA00023134"/>
    </source>
</evidence>
<dbReference type="InterPro" id="IPR003587">
    <property type="entry name" value="Hint_dom_N"/>
</dbReference>
<keyword evidence="2" id="KW-0217">Developmental protein</keyword>
<dbReference type="InterPro" id="IPR006703">
    <property type="entry name" value="G_AIG1"/>
</dbReference>
<dbReference type="Pfam" id="PF01079">
    <property type="entry name" value="Hint"/>
    <property type="match status" value="1"/>
</dbReference>
<sequence>MSQVGGRNQERISARERRSLNVLLVGKTGSGKSSLGNALLRAGGRQEGAAAANFDAFGVNHSFCSSSVDCEVAEASVEGRQLTVVDTPGTMDSNNRERALHEVANAIVHCREGFHVILIIIRVDCRFTDEDRAAVELVTRMFGEDFYKHCIVVFSHGDDIGNSEEAFARLIHEARNATKFLNSLLNQCGNRFVLVDNHGSVEHLLSRMDSLVQQNRGATFTNRYFAEAKEALRQLRPALQSEEQQRREEFNRLVANAGKDELVRLRNELERDLQRIEEAAMKRAATDVANSAILNGDTCFPGDATVVTPDGPVQLRDLRLGQLVLGRKGSSGNRLAFSPVYAWGHRNPEVADATWLSIRTESGACLALSPRHLLLLAETAESAACAPRAAPASQLRAGQSSLWTMGPGGLRRDLVVCVQQASSRSHRGIYAPFTLSGSLLVDGVLASCYVDCGPLTAPQMHALLAPVRAAWRVWPAGMAAVGCPQPGSGGGMPCWVRLAAKLTRALSEA</sequence>
<dbReference type="OrthoDB" id="431287at2759"/>
<name>A0A267G5Q3_9PLAT</name>
<comment type="caution">
    <text evidence="8">The sequence shown here is derived from an EMBL/GenBank/DDBJ whole genome shotgun (WGS) entry which is preliminary data.</text>
</comment>
<dbReference type="PRINTS" id="PR00632">
    <property type="entry name" value="SONICHHOG"/>
</dbReference>
<dbReference type="InterPro" id="IPR001657">
    <property type="entry name" value="Hedgehog"/>
</dbReference>
<keyword evidence="4" id="KW-0547">Nucleotide-binding</keyword>
<keyword evidence="3" id="KW-0732">Signal</keyword>
<evidence type="ECO:0000256" key="4">
    <source>
        <dbReference type="ARBA" id="ARBA00022741"/>
    </source>
</evidence>
<evidence type="ECO:0000256" key="3">
    <source>
        <dbReference type="ARBA" id="ARBA00022729"/>
    </source>
</evidence>
<dbReference type="PANTHER" id="PTHR10903">
    <property type="entry name" value="GTPASE, IMAP FAMILY MEMBER-RELATED"/>
    <property type="match status" value="1"/>
</dbReference>
<dbReference type="EMBL" id="NIVC01000536">
    <property type="protein sequence ID" value="PAA81348.1"/>
    <property type="molecule type" value="Genomic_DNA"/>
</dbReference>
<dbReference type="STRING" id="282301.A0A267G5Q3"/>
<evidence type="ECO:0000259" key="7">
    <source>
        <dbReference type="PROSITE" id="PS51720"/>
    </source>
</evidence>